<sequence>MFSNNKEKEKQRFTEIASQTIGSSKQIVVFADNETGVCYMTSTARESDIIMMRDKFDKPLIAKDLIKD</sequence>
<dbReference type="Pfam" id="PF20037">
    <property type="entry name" value="DUF6440"/>
    <property type="match status" value="1"/>
</dbReference>
<dbReference type="InterPro" id="IPR045515">
    <property type="entry name" value="DUF6440"/>
</dbReference>
<organism evidence="2 3">
    <name type="scientific">Ruminococcus flavefaciens</name>
    <dbReference type="NCBI Taxonomy" id="1265"/>
    <lineage>
        <taxon>Bacteria</taxon>
        <taxon>Bacillati</taxon>
        <taxon>Bacillota</taxon>
        <taxon>Clostridia</taxon>
        <taxon>Eubacteriales</taxon>
        <taxon>Oscillospiraceae</taxon>
        <taxon>Ruminococcus</taxon>
    </lineage>
</organism>
<dbReference type="RefSeq" id="WP_074715715.1">
    <property type="nucleotide sequence ID" value="NZ_FNWV01000004.1"/>
</dbReference>
<gene>
    <name evidence="2" type="ORF">SAMN02910265_01346</name>
</gene>
<name>A0A1H6IZ01_RUMFL</name>
<evidence type="ECO:0000259" key="1">
    <source>
        <dbReference type="Pfam" id="PF20037"/>
    </source>
</evidence>
<evidence type="ECO:0000313" key="2">
    <source>
        <dbReference type="EMBL" id="SEH54823.1"/>
    </source>
</evidence>
<reference evidence="2 3" key="1">
    <citation type="submission" date="2016-10" db="EMBL/GenBank/DDBJ databases">
        <authorList>
            <person name="de Groot N.N."/>
        </authorList>
    </citation>
    <scope>NUCLEOTIDE SEQUENCE [LARGE SCALE GENOMIC DNA]</scope>
    <source>
        <strain evidence="2 3">YAD2003</strain>
    </source>
</reference>
<dbReference type="AlphaFoldDB" id="A0A1H6IZ01"/>
<feature type="domain" description="DUF6440" evidence="1">
    <location>
        <begin position="12"/>
        <end position="43"/>
    </location>
</feature>
<evidence type="ECO:0000313" key="3">
    <source>
        <dbReference type="Proteomes" id="UP000183190"/>
    </source>
</evidence>
<protein>
    <recommendedName>
        <fullName evidence="1">DUF6440 domain-containing protein</fullName>
    </recommendedName>
</protein>
<dbReference type="EMBL" id="FNWV01000004">
    <property type="protein sequence ID" value="SEH54823.1"/>
    <property type="molecule type" value="Genomic_DNA"/>
</dbReference>
<dbReference type="Proteomes" id="UP000183190">
    <property type="component" value="Unassembled WGS sequence"/>
</dbReference>
<proteinExistence type="predicted"/>
<accession>A0A1H6IZ01</accession>